<comment type="subcellular location">
    <subcellularLocation>
        <location evidence="2">Cytoplasm</location>
    </subcellularLocation>
</comment>
<evidence type="ECO:0000313" key="5">
    <source>
        <dbReference type="Proteomes" id="UP000305848"/>
    </source>
</evidence>
<keyword evidence="2" id="KW-0408">Iron</keyword>
<dbReference type="GO" id="GO:0051539">
    <property type="term" value="F:4 iron, 4 sulfur cluster binding"/>
    <property type="evidence" value="ECO:0007669"/>
    <property type="project" value="UniProtKB-UniRule"/>
</dbReference>
<protein>
    <recommendedName>
        <fullName evidence="2">Heme chaperone HemW</fullName>
    </recommendedName>
</protein>
<reference evidence="4 5" key="1">
    <citation type="submission" date="2019-05" db="EMBL/GenBank/DDBJ databases">
        <title>Panacibacter sp. strain 17mud1-8 Genome sequencing and assembly.</title>
        <authorList>
            <person name="Chhetri G."/>
        </authorList>
    </citation>
    <scope>NUCLEOTIDE SEQUENCE [LARGE SCALE GENOMIC DNA]</scope>
    <source>
        <strain evidence="4 5">17mud1-8</strain>
    </source>
</reference>
<dbReference type="InterPro" id="IPR004559">
    <property type="entry name" value="HemW-like"/>
</dbReference>
<dbReference type="InterPro" id="IPR006638">
    <property type="entry name" value="Elp3/MiaA/NifB-like_rSAM"/>
</dbReference>
<keyword evidence="2" id="KW-0411">Iron-sulfur</keyword>
<dbReference type="SFLD" id="SFLDF00288">
    <property type="entry name" value="HemN-like__clustered_with_nucl"/>
    <property type="match status" value="1"/>
</dbReference>
<dbReference type="PANTHER" id="PTHR13932">
    <property type="entry name" value="COPROPORPHYRINIGEN III OXIDASE"/>
    <property type="match status" value="1"/>
</dbReference>
<dbReference type="SFLD" id="SFLDS00029">
    <property type="entry name" value="Radical_SAM"/>
    <property type="match status" value="1"/>
</dbReference>
<dbReference type="SFLD" id="SFLDF00562">
    <property type="entry name" value="HemN-like__clustered_with_heat"/>
    <property type="match status" value="1"/>
</dbReference>
<keyword evidence="2" id="KW-0143">Chaperone</keyword>
<organism evidence="4 5">
    <name type="scientific">Ilyomonas limi</name>
    <dbReference type="NCBI Taxonomy" id="2575867"/>
    <lineage>
        <taxon>Bacteria</taxon>
        <taxon>Pseudomonadati</taxon>
        <taxon>Bacteroidota</taxon>
        <taxon>Chitinophagia</taxon>
        <taxon>Chitinophagales</taxon>
        <taxon>Chitinophagaceae</taxon>
        <taxon>Ilyomonas</taxon>
    </lineage>
</organism>
<dbReference type="GO" id="GO:0046872">
    <property type="term" value="F:metal ion binding"/>
    <property type="evidence" value="ECO:0007669"/>
    <property type="project" value="UniProtKB-UniRule"/>
</dbReference>
<dbReference type="CDD" id="cd01335">
    <property type="entry name" value="Radical_SAM"/>
    <property type="match status" value="1"/>
</dbReference>
<dbReference type="InterPro" id="IPR007197">
    <property type="entry name" value="rSAM"/>
</dbReference>
<evidence type="ECO:0000256" key="2">
    <source>
        <dbReference type="RuleBase" id="RU364116"/>
    </source>
</evidence>
<proteinExistence type="inferred from homology"/>
<dbReference type="SMART" id="SM00729">
    <property type="entry name" value="Elp3"/>
    <property type="match status" value="1"/>
</dbReference>
<dbReference type="SUPFAM" id="SSF102114">
    <property type="entry name" value="Radical SAM enzymes"/>
    <property type="match status" value="1"/>
</dbReference>
<evidence type="ECO:0000259" key="3">
    <source>
        <dbReference type="PROSITE" id="PS51918"/>
    </source>
</evidence>
<dbReference type="OrthoDB" id="9808022at2"/>
<dbReference type="Pfam" id="PF04055">
    <property type="entry name" value="Radical_SAM"/>
    <property type="match status" value="1"/>
</dbReference>
<keyword evidence="5" id="KW-1185">Reference proteome</keyword>
<dbReference type="GO" id="GO:0005737">
    <property type="term" value="C:cytoplasm"/>
    <property type="evidence" value="ECO:0007669"/>
    <property type="project" value="UniProtKB-SubCell"/>
</dbReference>
<accession>A0A4U3KX31</accession>
<keyword evidence="2" id="KW-0004">4Fe-4S</keyword>
<comment type="caution">
    <text evidence="4">The sequence shown here is derived from an EMBL/GenBank/DDBJ whole genome shotgun (WGS) entry which is preliminary data.</text>
</comment>
<gene>
    <name evidence="4" type="primary">hemW</name>
    <name evidence="4" type="ORF">FC093_19425</name>
</gene>
<keyword evidence="2" id="KW-0349">Heme</keyword>
<name>A0A4U3KX31_9BACT</name>
<dbReference type="Proteomes" id="UP000305848">
    <property type="component" value="Unassembled WGS sequence"/>
</dbReference>
<comment type="function">
    <text evidence="2">Probably acts as a heme chaperone, transferring heme to an unknown acceptor. Binds one molecule of heme per monomer, possibly covalently. Binds 1 [4Fe-4S] cluster. The cluster is coordinated with 3 cysteines and an exchangeable S-adenosyl-L-methionine.</text>
</comment>
<comment type="similarity">
    <text evidence="1">Belongs to the anaerobic coproporphyrinogen-III oxidase family. HemW subfamily.</text>
</comment>
<dbReference type="InterPro" id="IPR058240">
    <property type="entry name" value="rSAM_sf"/>
</dbReference>
<dbReference type="InterPro" id="IPR034505">
    <property type="entry name" value="Coproporphyrinogen-III_oxidase"/>
</dbReference>
<keyword evidence="2" id="KW-0963">Cytoplasm</keyword>
<dbReference type="InterPro" id="IPR010723">
    <property type="entry name" value="HemN_C"/>
</dbReference>
<dbReference type="GO" id="GO:0006779">
    <property type="term" value="P:porphyrin-containing compound biosynthetic process"/>
    <property type="evidence" value="ECO:0007669"/>
    <property type="project" value="InterPro"/>
</dbReference>
<sequence>MAGIYLHIPFCKKACHYCNFHFSASTRYINEMAQAIGTEAALRRRYLDEPVATIYFGGGTPSLLSVTSLQMLLQKLRDNFTITNDAEITLEANPDDINVERLHSWKMLGINRLSIGIQSFNDADLSWMNRAHNAYQALQSIVLAQRAGFSNITIDLIYGTPTLTNEQWRRNVQQAIDLNIPHLSCYALTVEPNTALHKMIENKKMPDVDEEKQSQHFELLVRWLKDAGYEHYEISNFAKPGCESRHNSSYWQGKPYLGLGPSAHSFNGTSRQWNVANNALYMQSISRSTVPFEIEHLTPMQQLNEYIMTSLRTRQGISLNHVSAQWSEVDSMALIKGAKRYIMQGNVVFVNNHLQLTRSGKLLADGIAAGLFR</sequence>
<feature type="domain" description="Radical SAM core" evidence="3">
    <location>
        <begin position="1"/>
        <end position="230"/>
    </location>
</feature>
<dbReference type="PROSITE" id="PS51918">
    <property type="entry name" value="RADICAL_SAM"/>
    <property type="match status" value="1"/>
</dbReference>
<dbReference type="AlphaFoldDB" id="A0A4U3KX31"/>
<dbReference type="SFLD" id="SFLDG01065">
    <property type="entry name" value="anaerobic_coproporphyrinogen-I"/>
    <property type="match status" value="1"/>
</dbReference>
<evidence type="ECO:0000313" key="4">
    <source>
        <dbReference type="EMBL" id="TKK65706.1"/>
    </source>
</evidence>
<dbReference type="PANTHER" id="PTHR13932:SF5">
    <property type="entry name" value="RADICAL S-ADENOSYL METHIONINE DOMAIN-CONTAINING PROTEIN 1, MITOCHONDRIAL"/>
    <property type="match status" value="1"/>
</dbReference>
<keyword evidence="2" id="KW-0479">Metal-binding</keyword>
<evidence type="ECO:0000256" key="1">
    <source>
        <dbReference type="ARBA" id="ARBA00006100"/>
    </source>
</evidence>
<dbReference type="RefSeq" id="WP_137263475.1">
    <property type="nucleotide sequence ID" value="NZ_SZQL01000019.1"/>
</dbReference>
<dbReference type="EMBL" id="SZQL01000019">
    <property type="protein sequence ID" value="TKK65706.1"/>
    <property type="molecule type" value="Genomic_DNA"/>
</dbReference>
<dbReference type="GO" id="GO:0004109">
    <property type="term" value="F:coproporphyrinogen oxidase activity"/>
    <property type="evidence" value="ECO:0007669"/>
    <property type="project" value="InterPro"/>
</dbReference>
<dbReference type="NCBIfam" id="TIGR00539">
    <property type="entry name" value="hemN_rel"/>
    <property type="match status" value="1"/>
</dbReference>
<dbReference type="Gene3D" id="3.80.30.20">
    <property type="entry name" value="tm_1862 like domain"/>
    <property type="match status" value="1"/>
</dbReference>
<dbReference type="InterPro" id="IPR023404">
    <property type="entry name" value="rSAM_horseshoe"/>
</dbReference>
<dbReference type="Pfam" id="PF06969">
    <property type="entry name" value="HemN_C"/>
    <property type="match status" value="1"/>
</dbReference>
<keyword evidence="2" id="KW-0949">S-adenosyl-L-methionine</keyword>